<dbReference type="PROSITE" id="PS50075">
    <property type="entry name" value="CARRIER"/>
    <property type="match status" value="1"/>
</dbReference>
<dbReference type="SUPFAM" id="SSF55048">
    <property type="entry name" value="Probable ACP-binding domain of malonyl-CoA ACP transacylase"/>
    <property type="match status" value="1"/>
</dbReference>
<dbReference type="EMBL" id="WTFF01000443">
    <property type="protein sequence ID" value="MBW5486635.1"/>
    <property type="molecule type" value="Genomic_DNA"/>
</dbReference>
<protein>
    <submittedName>
        <fullName evidence="12">Acyltransferase domain-containing protein</fullName>
    </submittedName>
</protein>
<dbReference type="InterPro" id="IPR050091">
    <property type="entry name" value="PKS_NRPS_Biosynth_Enz"/>
</dbReference>
<dbReference type="Gene3D" id="3.40.366.10">
    <property type="entry name" value="Malonyl-Coenzyme A Acyl Carrier Protein, domain 2"/>
    <property type="match status" value="1"/>
</dbReference>
<comment type="pathway">
    <text evidence="1">Antibiotic biosynthesis.</text>
</comment>
<gene>
    <name evidence="12" type="ORF">GPJ59_33520</name>
</gene>
<dbReference type="InterPro" id="IPR014043">
    <property type="entry name" value="Acyl_transferase_dom"/>
</dbReference>
<dbReference type="SUPFAM" id="SSF51735">
    <property type="entry name" value="NAD(P)-binding Rossmann-fold domains"/>
    <property type="match status" value="1"/>
</dbReference>
<dbReference type="CDD" id="cd00833">
    <property type="entry name" value="PKS"/>
    <property type="match status" value="1"/>
</dbReference>
<dbReference type="CDD" id="cd08952">
    <property type="entry name" value="KR_1_SDR_x"/>
    <property type="match status" value="1"/>
</dbReference>
<dbReference type="InterPro" id="IPR032821">
    <property type="entry name" value="PKS_assoc"/>
</dbReference>
<evidence type="ECO:0000256" key="3">
    <source>
        <dbReference type="ARBA" id="ARBA00022553"/>
    </source>
</evidence>
<dbReference type="InterPro" id="IPR013968">
    <property type="entry name" value="PKS_KR"/>
</dbReference>
<dbReference type="InterPro" id="IPR009081">
    <property type="entry name" value="PP-bd_ACP"/>
</dbReference>
<evidence type="ECO:0000259" key="11">
    <source>
        <dbReference type="PROSITE" id="PS52019"/>
    </source>
</evidence>
<dbReference type="Gene3D" id="3.40.47.10">
    <property type="match status" value="1"/>
</dbReference>
<dbReference type="PROSITE" id="PS00012">
    <property type="entry name" value="PHOSPHOPANTETHEINE"/>
    <property type="match status" value="1"/>
</dbReference>
<feature type="active site" description="Proton acceptor; for dehydratase activity" evidence="8">
    <location>
        <position position="1290"/>
    </location>
</feature>
<feature type="domain" description="PKS/mFAS DH" evidence="11">
    <location>
        <begin position="1258"/>
        <end position="1536"/>
    </location>
</feature>
<dbReference type="Pfam" id="PF08659">
    <property type="entry name" value="KR"/>
    <property type="match status" value="1"/>
</dbReference>
<dbReference type="PROSITE" id="PS52019">
    <property type="entry name" value="PKS_MFAS_DH"/>
    <property type="match status" value="1"/>
</dbReference>
<dbReference type="Pfam" id="PF14765">
    <property type="entry name" value="PS-DH"/>
    <property type="match status" value="1"/>
</dbReference>
<dbReference type="InterPro" id="IPR001227">
    <property type="entry name" value="Ac_transferase_dom_sf"/>
</dbReference>
<sequence>LLLVGRRGPEAPGAGELVAELRDLGAEAEAVACDVADRDALAALLAGVPADAPLTAVVHAAGVPQSTVLEEVTEQEYAHVLAGKAAGATHLDELLGDTPLDAFVLFSSNSGVWGAAGHTAYAAANAHLDALAERRRARGLTATSVAWGAWGGGGIMETAGAQEYMSRRGVLEMDPVTALSALVQAVEHDEAFVAVADVDWTRFAPGFTATRPSPLLTGVPEARAAVATAAPEADTEGEGPAADLLRTLRRASGAERDTLLVDLVRREAAAVLGHASIEDIEPARAFKETGFDSLTAVDLRNRLTAATGLTLPATLVFDHPTPQALAALLRTGLLGEEDTAAADGPAKAAPTAADEPIAIVSMACRYPGGIASPEDMWQLVAEGRDAVGGFPTDRGWNLDGFFDFDRTSTGTSYVDQGGFLDTASHFDPAFFGISPREALTMDPQQRLLMETSWEVFERAGLTPDAVKGTSTGVFIGAAYPGYGQGVQMPEGSDGQMLFGASAAVASGRLAYTFGLEGPAVTVDTMCSSSLTALHLAVRALRTGDCTMALAGGAMVMCSPGVYVGFSQQGGLSPSGRCKAFSQDADGTGWAEGIGVIMLERLSDARANGHQVLAVIRGTAANQDGASNGLAAPSGPAQQKVIRAALADAGLAADEVDMVEAHGTGTTLGDPIEAQALLATYGQAHTADRPLWLGSLKSNMGHAQAASGIGGIIKTVMALRHGVMPKTLHVGEPTREVDWTAGAVELLTEARDWPETGRPRRAGVSSFGGSGTNVHVVLEQAAETEEPAHAPAVPAFPATALPWIVSGRGAAGLRGQAERLRQFAAADAAGEEPRTADIAWSLATTRAALERRGAVQSEDRDGRLAGLAALAEGTPGAGVIEGAVLKGSGRPVLVFPGQGSQWVGMAVELYDCAPVFAARLDDCERALAPYTDWSLLDVLRQKDGAPGFDRVDVVQPALWAVMVSLAELWRACGVEPAAVVGHSQGEIAAAAVSGALSLEDAAKVSALRAKALLALAGKGGMVSVAAPADAVAERITAWGDRLAVASVNGPNSTVVSGDPEALDELMAACEADGVRARRINVDYASHGPQVESIRDEVLSLLAGIEPRTAEIPFFSTVTADWADGPELDAEYWYTNLRRTVRFQEAVATLLERGHKVFVEASAHPVLTVGVQESIDAAGSKAVTQGTLRRDEGGPQRFLASLAEAWTRGVTVDWQAVHAGHDTRRVDLPTYAFQNESFWPDPLPPYSGDAAGFGLAAAGHPMLGAAVTLAGGEGLLFTGRIAPDTQSWLSDHAVSGAPLLPGTAFVELAVRAGDEAGCGLLEELTLEAPLLLPERGGVHLQVLVGPDTGSGRRTVTVHSRAEDAPADLPWTRHASGELTAGSRTAGHDLTAWPPAGTEPVDLDGFYAAAAETGYEFGPAFQGLRAAWRQDATGDVFAEVALPDAHQGDAAAYLLHPALLDSALHAMRLGEFIELTGQARLPFAWSGVALHAAGAGTLRVRVSSAGTDTIAVDVADAAGAPVATVDALVLRPVDTDRLRQGAAGGTDGLFRLDWTELPGGADAAAAGNWAVLGADPAGLAAALE</sequence>
<dbReference type="InterPro" id="IPR016036">
    <property type="entry name" value="Malonyl_transacylase_ACP-bd"/>
</dbReference>
<dbReference type="SUPFAM" id="SSF52151">
    <property type="entry name" value="FabD/lysophospholipase-like"/>
    <property type="match status" value="1"/>
</dbReference>
<dbReference type="Proteomes" id="UP000812013">
    <property type="component" value="Unassembled WGS sequence"/>
</dbReference>
<dbReference type="SMART" id="SM00827">
    <property type="entry name" value="PKS_AT"/>
    <property type="match status" value="1"/>
</dbReference>
<evidence type="ECO:0000256" key="1">
    <source>
        <dbReference type="ARBA" id="ARBA00004792"/>
    </source>
</evidence>
<dbReference type="InterPro" id="IPR049552">
    <property type="entry name" value="PKS_DH_N"/>
</dbReference>
<accession>A0ABS6ZJ21</accession>
<feature type="region of interest" description="N-terminal hotdog fold" evidence="8">
    <location>
        <begin position="1258"/>
        <end position="1383"/>
    </location>
</feature>
<dbReference type="InterPro" id="IPR014031">
    <property type="entry name" value="Ketoacyl_synth_C"/>
</dbReference>
<keyword evidence="13" id="KW-1185">Reference proteome</keyword>
<evidence type="ECO:0000256" key="7">
    <source>
        <dbReference type="ARBA" id="ARBA00023315"/>
    </source>
</evidence>
<proteinExistence type="predicted"/>
<comment type="caution">
    <text evidence="12">The sequence shown here is derived from an EMBL/GenBank/DDBJ whole genome shotgun (WGS) entry which is preliminary data.</text>
</comment>
<dbReference type="Pfam" id="PF16197">
    <property type="entry name" value="KAsynt_C_assoc"/>
    <property type="match status" value="1"/>
</dbReference>
<dbReference type="Gene3D" id="3.10.129.110">
    <property type="entry name" value="Polyketide synthase dehydratase"/>
    <property type="match status" value="1"/>
</dbReference>
<reference evidence="12 13" key="1">
    <citation type="submission" date="2019-12" db="EMBL/GenBank/DDBJ databases">
        <title>Genome sequence of Streptomyces bambusae.</title>
        <authorList>
            <person name="Bansal K."/>
            <person name="Choksket S."/>
            <person name="Korpole S."/>
            <person name="Patil P.B."/>
        </authorList>
    </citation>
    <scope>NUCLEOTIDE SEQUENCE [LARGE SCALE GENOMIC DNA]</scope>
    <source>
        <strain evidence="12 13">SK60</strain>
    </source>
</reference>
<evidence type="ECO:0000256" key="5">
    <source>
        <dbReference type="ARBA" id="ARBA00023194"/>
    </source>
</evidence>
<dbReference type="SMART" id="SM01294">
    <property type="entry name" value="PKS_PP_betabranch"/>
    <property type="match status" value="1"/>
</dbReference>
<keyword evidence="2" id="KW-0596">Phosphopantetheine</keyword>
<keyword evidence="5" id="KW-0045">Antibiotic biosynthesis</keyword>
<evidence type="ECO:0000256" key="4">
    <source>
        <dbReference type="ARBA" id="ARBA00022679"/>
    </source>
</evidence>
<dbReference type="SMART" id="SM00826">
    <property type="entry name" value="PKS_DH"/>
    <property type="match status" value="1"/>
</dbReference>
<dbReference type="InterPro" id="IPR020841">
    <property type="entry name" value="PKS_Beta-ketoAc_synthase_dom"/>
</dbReference>
<dbReference type="Gene3D" id="3.40.50.720">
    <property type="entry name" value="NAD(P)-binding Rossmann-like Domain"/>
    <property type="match status" value="1"/>
</dbReference>
<dbReference type="InterPro" id="IPR036736">
    <property type="entry name" value="ACP-like_sf"/>
</dbReference>
<evidence type="ECO:0000256" key="6">
    <source>
        <dbReference type="ARBA" id="ARBA00023268"/>
    </source>
</evidence>
<feature type="region of interest" description="C-terminal hotdog fold" evidence="8">
    <location>
        <begin position="1395"/>
        <end position="1536"/>
    </location>
</feature>
<keyword evidence="7 12" id="KW-0012">Acyltransferase</keyword>
<dbReference type="GO" id="GO:0016746">
    <property type="term" value="F:acyltransferase activity"/>
    <property type="evidence" value="ECO:0007669"/>
    <property type="project" value="UniProtKB-KW"/>
</dbReference>
<feature type="active site" description="Proton donor; for dehydratase activity" evidence="8">
    <location>
        <position position="1458"/>
    </location>
</feature>
<feature type="non-terminal residue" evidence="12">
    <location>
        <position position="1581"/>
    </location>
</feature>
<dbReference type="PROSITE" id="PS52004">
    <property type="entry name" value="KS3_2"/>
    <property type="match status" value="1"/>
</dbReference>
<dbReference type="InterPro" id="IPR042104">
    <property type="entry name" value="PKS_dehydratase_sf"/>
</dbReference>
<dbReference type="RefSeq" id="WP_219671705.1">
    <property type="nucleotide sequence ID" value="NZ_WTFF01000443.1"/>
</dbReference>
<evidence type="ECO:0000256" key="8">
    <source>
        <dbReference type="PROSITE-ProRule" id="PRU01363"/>
    </source>
</evidence>
<dbReference type="InterPro" id="IPR036291">
    <property type="entry name" value="NAD(P)-bd_dom_sf"/>
</dbReference>
<evidence type="ECO:0000256" key="2">
    <source>
        <dbReference type="ARBA" id="ARBA00022450"/>
    </source>
</evidence>
<dbReference type="Pfam" id="PF02801">
    <property type="entry name" value="Ketoacyl-synt_C"/>
    <property type="match status" value="1"/>
</dbReference>
<dbReference type="Pfam" id="PF00698">
    <property type="entry name" value="Acyl_transf_1"/>
    <property type="match status" value="1"/>
</dbReference>
<name>A0ABS6ZJ21_9ACTN</name>
<dbReference type="InterPro" id="IPR049551">
    <property type="entry name" value="PKS_DH_C"/>
</dbReference>
<dbReference type="Pfam" id="PF00550">
    <property type="entry name" value="PP-binding"/>
    <property type="match status" value="1"/>
</dbReference>
<dbReference type="InterPro" id="IPR016035">
    <property type="entry name" value="Acyl_Trfase/lysoPLipase"/>
</dbReference>
<organism evidence="12 13">
    <name type="scientific">Streptomyces bambusae</name>
    <dbReference type="NCBI Taxonomy" id="1550616"/>
    <lineage>
        <taxon>Bacteria</taxon>
        <taxon>Bacillati</taxon>
        <taxon>Actinomycetota</taxon>
        <taxon>Actinomycetes</taxon>
        <taxon>Kitasatosporales</taxon>
        <taxon>Streptomycetaceae</taxon>
        <taxon>Streptomyces</taxon>
    </lineage>
</organism>
<dbReference type="SMART" id="SM00825">
    <property type="entry name" value="PKS_KS"/>
    <property type="match status" value="1"/>
</dbReference>
<dbReference type="InterPro" id="IPR049900">
    <property type="entry name" value="PKS_mFAS_DH"/>
</dbReference>
<dbReference type="InterPro" id="IPR057326">
    <property type="entry name" value="KR_dom"/>
</dbReference>
<dbReference type="InterPro" id="IPR014030">
    <property type="entry name" value="Ketoacyl_synth_N"/>
</dbReference>
<keyword evidence="6" id="KW-0511">Multifunctional enzyme</keyword>
<evidence type="ECO:0000313" key="13">
    <source>
        <dbReference type="Proteomes" id="UP000812013"/>
    </source>
</evidence>
<evidence type="ECO:0000259" key="10">
    <source>
        <dbReference type="PROSITE" id="PS52004"/>
    </source>
</evidence>
<dbReference type="SUPFAM" id="SSF47336">
    <property type="entry name" value="ACP-like"/>
    <property type="match status" value="1"/>
</dbReference>
<dbReference type="Pfam" id="PF21089">
    <property type="entry name" value="PKS_DH_N"/>
    <property type="match status" value="1"/>
</dbReference>
<dbReference type="InterPro" id="IPR020807">
    <property type="entry name" value="PKS_DH"/>
</dbReference>
<dbReference type="Gene3D" id="1.10.1200.10">
    <property type="entry name" value="ACP-like"/>
    <property type="match status" value="1"/>
</dbReference>
<dbReference type="Gene3D" id="3.30.70.3290">
    <property type="match status" value="1"/>
</dbReference>
<evidence type="ECO:0000259" key="9">
    <source>
        <dbReference type="PROSITE" id="PS50075"/>
    </source>
</evidence>
<keyword evidence="4" id="KW-0808">Transferase</keyword>
<dbReference type="SMART" id="SM00822">
    <property type="entry name" value="PKS_KR"/>
    <property type="match status" value="1"/>
</dbReference>
<dbReference type="PANTHER" id="PTHR43775:SF51">
    <property type="entry name" value="INACTIVE PHENOLPHTHIOCEROL SYNTHESIS POLYKETIDE SYNTHASE TYPE I PKS1-RELATED"/>
    <property type="match status" value="1"/>
</dbReference>
<dbReference type="SUPFAM" id="SSF53901">
    <property type="entry name" value="Thiolase-like"/>
    <property type="match status" value="1"/>
</dbReference>
<feature type="domain" description="Carrier" evidence="9">
    <location>
        <begin position="258"/>
        <end position="333"/>
    </location>
</feature>
<dbReference type="SMART" id="SM00823">
    <property type="entry name" value="PKS_PP"/>
    <property type="match status" value="1"/>
</dbReference>
<keyword evidence="3" id="KW-0597">Phosphoprotein</keyword>
<evidence type="ECO:0000313" key="12">
    <source>
        <dbReference type="EMBL" id="MBW5486635.1"/>
    </source>
</evidence>
<dbReference type="InterPro" id="IPR016039">
    <property type="entry name" value="Thiolase-like"/>
</dbReference>
<feature type="domain" description="Ketosynthase family 3 (KS3)" evidence="10">
    <location>
        <begin position="354"/>
        <end position="779"/>
    </location>
</feature>
<feature type="non-terminal residue" evidence="12">
    <location>
        <position position="1"/>
    </location>
</feature>
<dbReference type="InterPro" id="IPR020806">
    <property type="entry name" value="PKS_PP-bd"/>
</dbReference>
<dbReference type="PANTHER" id="PTHR43775">
    <property type="entry name" value="FATTY ACID SYNTHASE"/>
    <property type="match status" value="1"/>
</dbReference>
<dbReference type="InterPro" id="IPR006162">
    <property type="entry name" value="Ppantetheine_attach_site"/>
</dbReference>
<dbReference type="Pfam" id="PF00109">
    <property type="entry name" value="ketoacyl-synt"/>
    <property type="match status" value="1"/>
</dbReference>